<dbReference type="Proteomes" id="UP000317650">
    <property type="component" value="Chromosome 1"/>
</dbReference>
<evidence type="ECO:0000256" key="5">
    <source>
        <dbReference type="RuleBase" id="RU000461"/>
    </source>
</evidence>
<evidence type="ECO:0000256" key="3">
    <source>
        <dbReference type="ARBA" id="ARBA00023004"/>
    </source>
</evidence>
<feature type="transmembrane region" description="Helical" evidence="6">
    <location>
        <begin position="13"/>
        <end position="31"/>
    </location>
</feature>
<feature type="binding site" description="axial binding residue" evidence="4">
    <location>
        <position position="448"/>
    </location>
    <ligand>
        <name>heme</name>
        <dbReference type="ChEBI" id="CHEBI:30413"/>
    </ligand>
    <ligandPart>
        <name>Fe</name>
        <dbReference type="ChEBI" id="CHEBI:18248"/>
    </ligandPart>
</feature>
<reference evidence="7 8" key="1">
    <citation type="journal article" date="2019" name="Nat. Plants">
        <title>Genome sequencing of Musa balbisiana reveals subgenome evolution and function divergence in polyploid bananas.</title>
        <authorList>
            <person name="Yao X."/>
        </authorList>
    </citation>
    <scope>NUCLEOTIDE SEQUENCE [LARGE SCALE GENOMIC DNA]</scope>
    <source>
        <strain evidence="8">cv. DH-PKW</strain>
        <tissue evidence="7">Leaves</tissue>
    </source>
</reference>
<dbReference type="PANTHER" id="PTHR47955:SF15">
    <property type="entry name" value="CYTOCHROME P450 71A2-LIKE"/>
    <property type="match status" value="1"/>
</dbReference>
<accession>A0A4S8JPR4</accession>
<keyword evidence="6" id="KW-0812">Transmembrane</keyword>
<evidence type="ECO:0000313" key="8">
    <source>
        <dbReference type="Proteomes" id="UP000317650"/>
    </source>
</evidence>
<dbReference type="PRINTS" id="PR00385">
    <property type="entry name" value="P450"/>
</dbReference>
<dbReference type="FunFam" id="1.10.630.10:FF:000011">
    <property type="entry name" value="Cytochrome P450 83B1"/>
    <property type="match status" value="1"/>
</dbReference>
<dbReference type="GO" id="GO:0016705">
    <property type="term" value="F:oxidoreductase activity, acting on paired donors, with incorporation or reduction of molecular oxygen"/>
    <property type="evidence" value="ECO:0007669"/>
    <property type="project" value="InterPro"/>
</dbReference>
<dbReference type="Gene3D" id="1.10.630.10">
    <property type="entry name" value="Cytochrome P450"/>
    <property type="match status" value="1"/>
</dbReference>
<dbReference type="PRINTS" id="PR00463">
    <property type="entry name" value="EP450I"/>
</dbReference>
<keyword evidence="5" id="KW-0560">Oxidoreductase</keyword>
<dbReference type="Pfam" id="PF00067">
    <property type="entry name" value="p450"/>
    <property type="match status" value="1"/>
</dbReference>
<dbReference type="AlphaFoldDB" id="A0A4S8JPR4"/>
<keyword evidence="2 4" id="KW-0479">Metal-binding</keyword>
<dbReference type="CDD" id="cd11072">
    <property type="entry name" value="CYP71-like"/>
    <property type="match status" value="1"/>
</dbReference>
<comment type="similarity">
    <text evidence="1 5">Belongs to the cytochrome P450 family.</text>
</comment>
<comment type="caution">
    <text evidence="7">The sequence shown here is derived from an EMBL/GenBank/DDBJ whole genome shotgun (WGS) entry which is preliminary data.</text>
</comment>
<dbReference type="GO" id="GO:0020037">
    <property type="term" value="F:heme binding"/>
    <property type="evidence" value="ECO:0007669"/>
    <property type="project" value="InterPro"/>
</dbReference>
<name>A0A4S8JPR4_MUSBA</name>
<gene>
    <name evidence="7" type="ORF">C4D60_Mb01t24200</name>
</gene>
<keyword evidence="3 4" id="KW-0408">Iron</keyword>
<evidence type="ECO:0000256" key="6">
    <source>
        <dbReference type="SAM" id="Phobius"/>
    </source>
</evidence>
<keyword evidence="6" id="KW-0472">Membrane</keyword>
<dbReference type="InterPro" id="IPR001128">
    <property type="entry name" value="Cyt_P450"/>
</dbReference>
<sequence>MSFHHFLVSHLDALPLSFLALVALSSILLLFRARPKKPSHVPSPWRLPLIGNLHQLGSLPHRSLRSLSEKHGPVMLLWFGRVPTVVVSSAAAAQEVMKTHDLAFASRPDSSLSDRLFYGSQDVGFCKYGELWRQVRRVCVLHLLSLRRVHSFRPIREEEVALLVGRIRAASGRVNISEMIVSLTSDIICRVSFGRKHVEEEGGGSGVRILFSELITVLGSFPLRDFVPLLGWIDRLNGLDARVRKTAIKFDAFIETILEEHERKTHTNHARDDSSTMDFSDILLVSEAVDGIALSRDCIKAIILDMITGGTDTTYTTIEWAMAELVKHPRKMERAQEEIRKIVGSGGDLREEMVEGMEYLRAAIKETLRLHPALPLLVPRESMEDARLQGYLIPKGTRVVINAWAIGRDPVSWEKPEEFWPERFVGNSIDFKGQDFQFIPFGAGRRGCPGVAFALVTAELALANLLYHFDWQLPDGMAGEEMDMSEASGIAVHKKSSLILVAKPPNL</sequence>
<dbReference type="EMBL" id="PYDT01000004">
    <property type="protein sequence ID" value="THU64221.1"/>
    <property type="molecule type" value="Genomic_DNA"/>
</dbReference>
<dbReference type="GO" id="GO:0005506">
    <property type="term" value="F:iron ion binding"/>
    <property type="evidence" value="ECO:0007669"/>
    <property type="project" value="InterPro"/>
</dbReference>
<keyword evidence="8" id="KW-1185">Reference proteome</keyword>
<dbReference type="InterPro" id="IPR002401">
    <property type="entry name" value="Cyt_P450_E_grp-I"/>
</dbReference>
<organism evidence="7 8">
    <name type="scientific">Musa balbisiana</name>
    <name type="common">Banana</name>
    <dbReference type="NCBI Taxonomy" id="52838"/>
    <lineage>
        <taxon>Eukaryota</taxon>
        <taxon>Viridiplantae</taxon>
        <taxon>Streptophyta</taxon>
        <taxon>Embryophyta</taxon>
        <taxon>Tracheophyta</taxon>
        <taxon>Spermatophyta</taxon>
        <taxon>Magnoliopsida</taxon>
        <taxon>Liliopsida</taxon>
        <taxon>Zingiberales</taxon>
        <taxon>Musaceae</taxon>
        <taxon>Musa</taxon>
    </lineage>
</organism>
<dbReference type="InterPro" id="IPR036396">
    <property type="entry name" value="Cyt_P450_sf"/>
</dbReference>
<dbReference type="InterPro" id="IPR017972">
    <property type="entry name" value="Cyt_P450_CS"/>
</dbReference>
<keyword evidence="4 5" id="KW-0349">Heme</keyword>
<dbReference type="STRING" id="52838.A0A4S8JPR4"/>
<dbReference type="GO" id="GO:0004497">
    <property type="term" value="F:monooxygenase activity"/>
    <property type="evidence" value="ECO:0007669"/>
    <property type="project" value="UniProtKB-KW"/>
</dbReference>
<keyword evidence="5" id="KW-0503">Monooxygenase</keyword>
<protein>
    <recommendedName>
        <fullName evidence="9">Cytochrome P450 71A1</fullName>
    </recommendedName>
</protein>
<dbReference type="SUPFAM" id="SSF48264">
    <property type="entry name" value="Cytochrome P450"/>
    <property type="match status" value="1"/>
</dbReference>
<evidence type="ECO:0008006" key="9">
    <source>
        <dbReference type="Google" id="ProtNLM"/>
    </source>
</evidence>
<evidence type="ECO:0000256" key="4">
    <source>
        <dbReference type="PIRSR" id="PIRSR602401-1"/>
    </source>
</evidence>
<evidence type="ECO:0000256" key="2">
    <source>
        <dbReference type="ARBA" id="ARBA00022723"/>
    </source>
</evidence>
<dbReference type="PROSITE" id="PS00086">
    <property type="entry name" value="CYTOCHROME_P450"/>
    <property type="match status" value="1"/>
</dbReference>
<evidence type="ECO:0000256" key="1">
    <source>
        <dbReference type="ARBA" id="ARBA00010617"/>
    </source>
</evidence>
<comment type="cofactor">
    <cofactor evidence="4">
        <name>heme</name>
        <dbReference type="ChEBI" id="CHEBI:30413"/>
    </cofactor>
</comment>
<evidence type="ECO:0000313" key="7">
    <source>
        <dbReference type="EMBL" id="THU64221.1"/>
    </source>
</evidence>
<dbReference type="PANTHER" id="PTHR47955">
    <property type="entry name" value="CYTOCHROME P450 FAMILY 71 PROTEIN"/>
    <property type="match status" value="1"/>
</dbReference>
<keyword evidence="6" id="KW-1133">Transmembrane helix</keyword>
<proteinExistence type="inferred from homology"/>